<dbReference type="KEGG" id="vg:30306954"/>
<name>A0A1B0XW37_9CAUD</name>
<evidence type="ECO:0000313" key="2">
    <source>
        <dbReference type="Proteomes" id="UP000202854"/>
    </source>
</evidence>
<proteinExistence type="predicted"/>
<dbReference type="Proteomes" id="UP000202854">
    <property type="component" value="Segment"/>
</dbReference>
<dbReference type="GeneID" id="30306954"/>
<protein>
    <submittedName>
        <fullName evidence="1">Uncharacterized protein</fullName>
    </submittedName>
</protein>
<dbReference type="RefSeq" id="YP_009321618.1">
    <property type="nucleotide sequence ID" value="NC_031909.1"/>
</dbReference>
<accession>A0A1B0XW37</accession>
<reference evidence="1 2" key="1">
    <citation type="submission" date="2016-05" db="EMBL/GenBank/DDBJ databases">
        <title>Campylobacter bacteriophages isolated in Slovenia.</title>
        <authorList>
            <person name="Janez N."/>
            <person name="Peterka M."/>
            <person name="Accetto T."/>
        </authorList>
    </citation>
    <scope>NUCLEOTIDE SEQUENCE [LARGE SCALE GENOMIC DNA]</scope>
    <source>
        <strain evidence="1 2">PC14</strain>
    </source>
</reference>
<organism evidence="1 2">
    <name type="scientific">Campylobacter phage PC14</name>
    <dbReference type="NCBI Taxonomy" id="1541686"/>
    <lineage>
        <taxon>Viruses</taxon>
        <taxon>Duplodnaviria</taxon>
        <taxon>Heunggongvirae</taxon>
        <taxon>Uroviricota</taxon>
        <taxon>Caudoviricetes</taxon>
        <taxon>Connertonviridae</taxon>
        <taxon>Fletchervirus</taxon>
        <taxon>Fletchervirus NCTC12673</taxon>
    </lineage>
</organism>
<evidence type="ECO:0000313" key="1">
    <source>
        <dbReference type="EMBL" id="ANH51312.1"/>
    </source>
</evidence>
<sequence>MTKTQFNKIKERLTQWREERHLTYENQQAEFLGNVFKKVSEYFRAKDDLERVDALCDIAVFCFNAFDIEYDFYGNSRMSLSICLNSYLIDKNSLALNNEVNYGMSKIDYYEIVSYILSNIEKQVSDLDFDFDFYKCMLEKIKEIESRTGYYDEKLKKFIKDTSDEAKAKWYKADYESCMFEGWEK</sequence>
<gene>
    <name evidence="1" type="ORF">PC14_00019</name>
</gene>
<dbReference type="EMBL" id="KX236333">
    <property type="protein sequence ID" value="ANH51312.1"/>
    <property type="molecule type" value="Genomic_DNA"/>
</dbReference>